<dbReference type="Proteomes" id="UP000799764">
    <property type="component" value="Unassembled WGS sequence"/>
</dbReference>
<evidence type="ECO:0000256" key="2">
    <source>
        <dbReference type="SAM" id="SignalP"/>
    </source>
</evidence>
<evidence type="ECO:0000256" key="1">
    <source>
        <dbReference type="SAM" id="MobiDB-lite"/>
    </source>
</evidence>
<feature type="compositionally biased region" description="Basic residues" evidence="1">
    <location>
        <begin position="162"/>
        <end position="188"/>
    </location>
</feature>
<dbReference type="OrthoDB" id="10424864at2759"/>
<feature type="region of interest" description="Disordered" evidence="1">
    <location>
        <begin position="101"/>
        <end position="128"/>
    </location>
</feature>
<name>A0A9P4UFT3_9PLEO</name>
<feature type="signal peptide" evidence="2">
    <location>
        <begin position="1"/>
        <end position="17"/>
    </location>
</feature>
<feature type="chain" id="PRO_5040324854" evidence="2">
    <location>
        <begin position="18"/>
        <end position="328"/>
    </location>
</feature>
<comment type="caution">
    <text evidence="3">The sequence shown here is derived from an EMBL/GenBank/DDBJ whole genome shotgun (WGS) entry which is preliminary data.</text>
</comment>
<gene>
    <name evidence="3" type="ORF">P171DRAFT_429205</name>
</gene>
<dbReference type="EMBL" id="MU001496">
    <property type="protein sequence ID" value="KAF2447577.1"/>
    <property type="molecule type" value="Genomic_DNA"/>
</dbReference>
<protein>
    <submittedName>
        <fullName evidence="3">Uncharacterized protein</fullName>
    </submittedName>
</protein>
<accession>A0A9P4UFT3</accession>
<dbReference type="AlphaFoldDB" id="A0A9P4UFT3"/>
<keyword evidence="2" id="KW-0732">Signal</keyword>
<reference evidence="3" key="1">
    <citation type="journal article" date="2020" name="Stud. Mycol.">
        <title>101 Dothideomycetes genomes: a test case for predicting lifestyles and emergence of pathogens.</title>
        <authorList>
            <person name="Haridas S."/>
            <person name="Albert R."/>
            <person name="Binder M."/>
            <person name="Bloem J."/>
            <person name="Labutti K."/>
            <person name="Salamov A."/>
            <person name="Andreopoulos B."/>
            <person name="Baker S."/>
            <person name="Barry K."/>
            <person name="Bills G."/>
            <person name="Bluhm B."/>
            <person name="Cannon C."/>
            <person name="Castanera R."/>
            <person name="Culley D."/>
            <person name="Daum C."/>
            <person name="Ezra D."/>
            <person name="Gonzalez J."/>
            <person name="Henrissat B."/>
            <person name="Kuo A."/>
            <person name="Liang C."/>
            <person name="Lipzen A."/>
            <person name="Lutzoni F."/>
            <person name="Magnuson J."/>
            <person name="Mondo S."/>
            <person name="Nolan M."/>
            <person name="Ohm R."/>
            <person name="Pangilinan J."/>
            <person name="Park H.-J."/>
            <person name="Ramirez L."/>
            <person name="Alfaro M."/>
            <person name="Sun H."/>
            <person name="Tritt A."/>
            <person name="Yoshinaga Y."/>
            <person name="Zwiers L.-H."/>
            <person name="Turgeon B."/>
            <person name="Goodwin S."/>
            <person name="Spatafora J."/>
            <person name="Crous P."/>
            <person name="Grigoriev I."/>
        </authorList>
    </citation>
    <scope>NUCLEOTIDE SEQUENCE</scope>
    <source>
        <strain evidence="3">CBS 690.94</strain>
    </source>
</reference>
<keyword evidence="4" id="KW-1185">Reference proteome</keyword>
<feature type="region of interest" description="Disordered" evidence="1">
    <location>
        <begin position="149"/>
        <end position="204"/>
    </location>
</feature>
<organism evidence="3 4">
    <name type="scientific">Karstenula rhodostoma CBS 690.94</name>
    <dbReference type="NCBI Taxonomy" id="1392251"/>
    <lineage>
        <taxon>Eukaryota</taxon>
        <taxon>Fungi</taxon>
        <taxon>Dikarya</taxon>
        <taxon>Ascomycota</taxon>
        <taxon>Pezizomycotina</taxon>
        <taxon>Dothideomycetes</taxon>
        <taxon>Pleosporomycetidae</taxon>
        <taxon>Pleosporales</taxon>
        <taxon>Massarineae</taxon>
        <taxon>Didymosphaeriaceae</taxon>
        <taxon>Karstenula</taxon>
    </lineage>
</organism>
<proteinExistence type="predicted"/>
<sequence>MLLKNILFLGLAVLTAANPILDSRASKTGPSAGTAVGGKTSGTKAKGAAQCKNQTPIQGPVTCPRDKFTAAQINKTVKQAKAMKLKGKTGKGLHFPARYKPKQETKAKGAAKGVKGKTGKAVKRDEDEEEWVNLALESREVEEEHLNILEARRGRGGGSRGSRARPKPARKPRPAKKRPAKPTKKPSKKSTCTPAQKKANGGKCPAKKAAVKCSAAQKKANGGKCPAKAACTAAEKKKNGGKCPAKCPNSKPVKPGKGVYMFPLLTKGVWKPGMMTEVNYIILDAKYNYVKTVEREPGSAEFYEMCIEKLGAKGGKATGGKATKGKMA</sequence>
<evidence type="ECO:0000313" key="3">
    <source>
        <dbReference type="EMBL" id="KAF2447577.1"/>
    </source>
</evidence>
<evidence type="ECO:0000313" key="4">
    <source>
        <dbReference type="Proteomes" id="UP000799764"/>
    </source>
</evidence>
<feature type="region of interest" description="Disordered" evidence="1">
    <location>
        <begin position="23"/>
        <end position="51"/>
    </location>
</feature>